<dbReference type="Proteomes" id="UP001497516">
    <property type="component" value="Chromosome 9"/>
</dbReference>
<organism evidence="2 3">
    <name type="scientific">Linum trigynum</name>
    <dbReference type="NCBI Taxonomy" id="586398"/>
    <lineage>
        <taxon>Eukaryota</taxon>
        <taxon>Viridiplantae</taxon>
        <taxon>Streptophyta</taxon>
        <taxon>Embryophyta</taxon>
        <taxon>Tracheophyta</taxon>
        <taxon>Spermatophyta</taxon>
        <taxon>Magnoliopsida</taxon>
        <taxon>eudicotyledons</taxon>
        <taxon>Gunneridae</taxon>
        <taxon>Pentapetalae</taxon>
        <taxon>rosids</taxon>
        <taxon>fabids</taxon>
        <taxon>Malpighiales</taxon>
        <taxon>Linaceae</taxon>
        <taxon>Linum</taxon>
    </lineage>
</organism>
<keyword evidence="1" id="KW-1133">Transmembrane helix</keyword>
<dbReference type="EMBL" id="OZ034822">
    <property type="protein sequence ID" value="CAL1411696.1"/>
    <property type="molecule type" value="Genomic_DNA"/>
</dbReference>
<evidence type="ECO:0000313" key="2">
    <source>
        <dbReference type="EMBL" id="CAL1411696.1"/>
    </source>
</evidence>
<keyword evidence="1" id="KW-0472">Membrane</keyword>
<name>A0AAV2GLN9_9ROSI</name>
<reference evidence="2 3" key="1">
    <citation type="submission" date="2024-04" db="EMBL/GenBank/DDBJ databases">
        <authorList>
            <person name="Fracassetti M."/>
        </authorList>
    </citation>
    <scope>NUCLEOTIDE SEQUENCE [LARGE SCALE GENOMIC DNA]</scope>
</reference>
<gene>
    <name evidence="2" type="ORF">LTRI10_LOCUS51036</name>
</gene>
<dbReference type="AlphaFoldDB" id="A0AAV2GLN9"/>
<evidence type="ECO:0000256" key="1">
    <source>
        <dbReference type="SAM" id="Phobius"/>
    </source>
</evidence>
<feature type="transmembrane region" description="Helical" evidence="1">
    <location>
        <begin position="20"/>
        <end position="41"/>
    </location>
</feature>
<accession>A0AAV2GLN9</accession>
<keyword evidence="3" id="KW-1185">Reference proteome</keyword>
<sequence length="87" mass="9226">MEGGPTKADGGKIASAPCTFLFAGLGNFACLGKVVRLLFLTKREKVDVDDFWGRVGGGRRDMMVIATLLPFLIGAMVVHTTPMTGVP</sequence>
<protein>
    <submittedName>
        <fullName evidence="2">Uncharacterized protein</fullName>
    </submittedName>
</protein>
<feature type="transmembrane region" description="Helical" evidence="1">
    <location>
        <begin position="62"/>
        <end position="81"/>
    </location>
</feature>
<evidence type="ECO:0000313" key="3">
    <source>
        <dbReference type="Proteomes" id="UP001497516"/>
    </source>
</evidence>
<keyword evidence="1" id="KW-0812">Transmembrane</keyword>
<proteinExistence type="predicted"/>